<reference evidence="5" key="2">
    <citation type="submission" date="2020-11" db="EMBL/GenBank/DDBJ databases">
        <authorList>
            <person name="McCartney M.A."/>
            <person name="Auch B."/>
            <person name="Kono T."/>
            <person name="Mallez S."/>
            <person name="Becker A."/>
            <person name="Gohl D.M."/>
            <person name="Silverstein K.A.T."/>
            <person name="Koren S."/>
            <person name="Bechman K.B."/>
            <person name="Herman A."/>
            <person name="Abrahante J.E."/>
            <person name="Garbe J."/>
        </authorList>
    </citation>
    <scope>NUCLEOTIDE SEQUENCE</scope>
    <source>
        <strain evidence="5">Duluth1</strain>
        <tissue evidence="5">Whole animal</tissue>
    </source>
</reference>
<evidence type="ECO:0000256" key="1">
    <source>
        <dbReference type="ARBA" id="ARBA00004370"/>
    </source>
</evidence>
<dbReference type="Proteomes" id="UP000828390">
    <property type="component" value="Unassembled WGS sequence"/>
</dbReference>
<evidence type="ECO:0000256" key="2">
    <source>
        <dbReference type="ARBA" id="ARBA00022692"/>
    </source>
</evidence>
<evidence type="ECO:0000313" key="5">
    <source>
        <dbReference type="EMBL" id="KAH3863435.1"/>
    </source>
</evidence>
<dbReference type="InterPro" id="IPR036259">
    <property type="entry name" value="MFS_trans_sf"/>
</dbReference>
<dbReference type="GO" id="GO:0016020">
    <property type="term" value="C:membrane"/>
    <property type="evidence" value="ECO:0007669"/>
    <property type="project" value="UniProtKB-SubCell"/>
</dbReference>
<dbReference type="EMBL" id="JAIWYP010000002">
    <property type="protein sequence ID" value="KAH3863435.1"/>
    <property type="molecule type" value="Genomic_DNA"/>
</dbReference>
<dbReference type="GO" id="GO:0022857">
    <property type="term" value="F:transmembrane transporter activity"/>
    <property type="evidence" value="ECO:0007669"/>
    <property type="project" value="InterPro"/>
</dbReference>
<name>A0A9D4LR37_DREPO</name>
<dbReference type="Pfam" id="PF00083">
    <property type="entry name" value="Sugar_tr"/>
    <property type="match status" value="1"/>
</dbReference>
<accession>A0A9D4LR37</accession>
<dbReference type="Gene3D" id="1.20.1250.20">
    <property type="entry name" value="MFS general substrate transporter like domains"/>
    <property type="match status" value="1"/>
</dbReference>
<keyword evidence="2" id="KW-0812">Transmembrane</keyword>
<keyword evidence="6" id="KW-1185">Reference proteome</keyword>
<keyword evidence="3" id="KW-1133">Transmembrane helix</keyword>
<organism evidence="5 6">
    <name type="scientific">Dreissena polymorpha</name>
    <name type="common">Zebra mussel</name>
    <name type="synonym">Mytilus polymorpha</name>
    <dbReference type="NCBI Taxonomy" id="45954"/>
    <lineage>
        <taxon>Eukaryota</taxon>
        <taxon>Metazoa</taxon>
        <taxon>Spiralia</taxon>
        <taxon>Lophotrochozoa</taxon>
        <taxon>Mollusca</taxon>
        <taxon>Bivalvia</taxon>
        <taxon>Autobranchia</taxon>
        <taxon>Heteroconchia</taxon>
        <taxon>Euheterodonta</taxon>
        <taxon>Imparidentia</taxon>
        <taxon>Neoheterodontei</taxon>
        <taxon>Myida</taxon>
        <taxon>Dreissenoidea</taxon>
        <taxon>Dreissenidae</taxon>
        <taxon>Dreissena</taxon>
    </lineage>
</organism>
<evidence type="ECO:0000256" key="3">
    <source>
        <dbReference type="ARBA" id="ARBA00022989"/>
    </source>
</evidence>
<gene>
    <name evidence="5" type="ORF">DPMN_026423</name>
</gene>
<dbReference type="InterPro" id="IPR005828">
    <property type="entry name" value="MFS_sugar_transport-like"/>
</dbReference>
<dbReference type="AlphaFoldDB" id="A0A9D4LR37"/>
<proteinExistence type="predicted"/>
<sequence length="77" mass="9097">MHESVRWLITKGRYFAADHVIKRIARMNKKPNPNTRKLIEVATLHSHSDNSKDTHSVIDLFRERRMGQITLGLLFIW</sequence>
<protein>
    <submittedName>
        <fullName evidence="5">Uncharacterized protein</fullName>
    </submittedName>
</protein>
<reference evidence="5" key="1">
    <citation type="journal article" date="2019" name="bioRxiv">
        <title>The Genome of the Zebra Mussel, Dreissena polymorpha: A Resource for Invasive Species Research.</title>
        <authorList>
            <person name="McCartney M.A."/>
            <person name="Auch B."/>
            <person name="Kono T."/>
            <person name="Mallez S."/>
            <person name="Zhang Y."/>
            <person name="Obille A."/>
            <person name="Becker A."/>
            <person name="Abrahante J.E."/>
            <person name="Garbe J."/>
            <person name="Badalamenti J.P."/>
            <person name="Herman A."/>
            <person name="Mangelson H."/>
            <person name="Liachko I."/>
            <person name="Sullivan S."/>
            <person name="Sone E.D."/>
            <person name="Koren S."/>
            <person name="Silverstein K.A.T."/>
            <person name="Beckman K.B."/>
            <person name="Gohl D.M."/>
        </authorList>
    </citation>
    <scope>NUCLEOTIDE SEQUENCE</scope>
    <source>
        <strain evidence="5">Duluth1</strain>
        <tissue evidence="5">Whole animal</tissue>
    </source>
</reference>
<comment type="caution">
    <text evidence="5">The sequence shown here is derived from an EMBL/GenBank/DDBJ whole genome shotgun (WGS) entry which is preliminary data.</text>
</comment>
<evidence type="ECO:0000256" key="4">
    <source>
        <dbReference type="ARBA" id="ARBA00023136"/>
    </source>
</evidence>
<evidence type="ECO:0000313" key="6">
    <source>
        <dbReference type="Proteomes" id="UP000828390"/>
    </source>
</evidence>
<keyword evidence="4" id="KW-0472">Membrane</keyword>
<comment type="subcellular location">
    <subcellularLocation>
        <location evidence="1">Membrane</location>
    </subcellularLocation>
</comment>